<dbReference type="Pfam" id="PF01791">
    <property type="entry name" value="DeoC"/>
    <property type="match status" value="1"/>
</dbReference>
<dbReference type="PANTHER" id="PTHR39340:SF1">
    <property type="entry name" value="SULFOFRUCTOSEPHOSPHATE ALDOLASE"/>
    <property type="match status" value="1"/>
</dbReference>
<name>A0AAU7CIR8_9BACT</name>
<gene>
    <name evidence="3" type="ORF">V5E97_03820</name>
</gene>
<accession>A0AAU7CIR8</accession>
<dbReference type="GO" id="GO:1902777">
    <property type="term" value="P:6-sulfoquinovose(1-) catabolic process"/>
    <property type="evidence" value="ECO:0007669"/>
    <property type="project" value="TreeGrafter"/>
</dbReference>
<dbReference type="AlphaFoldDB" id="A0AAU7CIR8"/>
<sequence length="374" mass="40690">MADATNNRHLSATVLLSKGLTPGKLRGLQRISNPNGTLTMLALDQNSSMIEMAQKALKGKGQDREPTYEEVVEAKLDLARQMSPAASGVLIDAYYGAFSAIATESIPAHKGMLVRVEKSGSPKNKFGGPMGEYEAGLSVEKIKLMGADAVKLLAPFEPSEVISAEHNLAFIEQVADDCRRHDILFLLEPVAFQINGEKKTDKSFLDRKAETTIESARQLSRYCDVYKAEFPGTLGHGSDSQLTDNLHALSEASERPWVLLSAGVDYPDYLKQVKMAMECGCSGVLGGRAFWKEYFLQDGDAARSQFAATIGLKRVADVDAVVREHGTPWFAKYGWSKDDLAAIRASEGWHFRYASHAKAAGGTGGHVVRAGEVY</sequence>
<dbReference type="InterPro" id="IPR002915">
    <property type="entry name" value="DeoC/FbaB/LacD_aldolase"/>
</dbReference>
<proteinExistence type="inferred from homology"/>
<dbReference type="EMBL" id="CP155447">
    <property type="protein sequence ID" value="XBH05159.1"/>
    <property type="molecule type" value="Genomic_DNA"/>
</dbReference>
<dbReference type="SUPFAM" id="SSF51569">
    <property type="entry name" value="Aldolase"/>
    <property type="match status" value="1"/>
</dbReference>
<dbReference type="InterPro" id="IPR050552">
    <property type="entry name" value="LacD_aldolase"/>
</dbReference>
<evidence type="ECO:0000256" key="1">
    <source>
        <dbReference type="ARBA" id="ARBA00008679"/>
    </source>
</evidence>
<dbReference type="InterPro" id="IPR013785">
    <property type="entry name" value="Aldolase_TIM"/>
</dbReference>
<keyword evidence="2" id="KW-0456">Lyase</keyword>
<protein>
    <submittedName>
        <fullName evidence="3">Tagatose 1,6-diphosphate aldolase</fullName>
    </submittedName>
</protein>
<evidence type="ECO:0000313" key="3">
    <source>
        <dbReference type="EMBL" id="XBH05159.1"/>
    </source>
</evidence>
<organism evidence="3">
    <name type="scientific">Singulisphaera sp. Ch08</name>
    <dbReference type="NCBI Taxonomy" id="3120278"/>
    <lineage>
        <taxon>Bacteria</taxon>
        <taxon>Pseudomonadati</taxon>
        <taxon>Planctomycetota</taxon>
        <taxon>Planctomycetia</taxon>
        <taxon>Isosphaerales</taxon>
        <taxon>Isosphaeraceae</taxon>
        <taxon>Singulisphaera</taxon>
    </lineage>
</organism>
<evidence type="ECO:0000256" key="2">
    <source>
        <dbReference type="ARBA" id="ARBA00023239"/>
    </source>
</evidence>
<dbReference type="RefSeq" id="WP_406697963.1">
    <property type="nucleotide sequence ID" value="NZ_CP155447.1"/>
</dbReference>
<dbReference type="GO" id="GO:0061595">
    <property type="term" value="F:6-deoxy-6-sulfofructose-1-phosphate aldolase activity"/>
    <property type="evidence" value="ECO:0007669"/>
    <property type="project" value="TreeGrafter"/>
</dbReference>
<dbReference type="NCBIfam" id="NF009498">
    <property type="entry name" value="PRK12858.1"/>
    <property type="match status" value="1"/>
</dbReference>
<comment type="similarity">
    <text evidence="1">Belongs to the aldolase LacD family.</text>
</comment>
<dbReference type="PANTHER" id="PTHR39340">
    <property type="entry name" value="SULFOFRUCTOSEPHOSPHATE ALDOLASE"/>
    <property type="match status" value="1"/>
</dbReference>
<dbReference type="Gene3D" id="3.20.20.70">
    <property type="entry name" value="Aldolase class I"/>
    <property type="match status" value="1"/>
</dbReference>
<reference evidence="3" key="1">
    <citation type="submission" date="2024-05" db="EMBL/GenBank/DDBJ databases">
        <title>Planctomycetes of the genus Singulisphaera possess chitinolytic capabilities.</title>
        <authorList>
            <person name="Ivanova A."/>
        </authorList>
    </citation>
    <scope>NUCLEOTIDE SEQUENCE</scope>
    <source>
        <strain evidence="3">Ch08T</strain>
    </source>
</reference>